<dbReference type="EMBL" id="PDCK01000045">
    <property type="protein sequence ID" value="PRQ18291.1"/>
    <property type="molecule type" value="Genomic_DNA"/>
</dbReference>
<dbReference type="InterPro" id="IPR011990">
    <property type="entry name" value="TPR-like_helical_dom_sf"/>
</dbReference>
<feature type="repeat" description="PPR" evidence="3">
    <location>
        <begin position="277"/>
        <end position="311"/>
    </location>
</feature>
<accession>A0A2P6P8M5</accession>
<name>A0A2P6P8M5_ROSCH</name>
<evidence type="ECO:0000256" key="1">
    <source>
        <dbReference type="ARBA" id="ARBA00007626"/>
    </source>
</evidence>
<dbReference type="NCBIfam" id="TIGR00756">
    <property type="entry name" value="PPR"/>
    <property type="match status" value="5"/>
</dbReference>
<evidence type="ECO:0000256" key="3">
    <source>
        <dbReference type="PROSITE-ProRule" id="PRU00708"/>
    </source>
</evidence>
<reference evidence="4 5" key="1">
    <citation type="journal article" date="2018" name="Nat. Genet.">
        <title>The Rosa genome provides new insights in the design of modern roses.</title>
        <authorList>
            <person name="Bendahmane M."/>
        </authorList>
    </citation>
    <scope>NUCLEOTIDE SEQUENCE [LARGE SCALE GENOMIC DNA]</scope>
    <source>
        <strain evidence="5">cv. Old Blush</strain>
    </source>
</reference>
<feature type="repeat" description="PPR" evidence="3">
    <location>
        <begin position="242"/>
        <end position="276"/>
    </location>
</feature>
<evidence type="ECO:0000313" key="5">
    <source>
        <dbReference type="Proteomes" id="UP000238479"/>
    </source>
</evidence>
<keyword evidence="5" id="KW-1185">Reference proteome</keyword>
<organism evidence="4 5">
    <name type="scientific">Rosa chinensis</name>
    <name type="common">China rose</name>
    <dbReference type="NCBI Taxonomy" id="74649"/>
    <lineage>
        <taxon>Eukaryota</taxon>
        <taxon>Viridiplantae</taxon>
        <taxon>Streptophyta</taxon>
        <taxon>Embryophyta</taxon>
        <taxon>Tracheophyta</taxon>
        <taxon>Spermatophyta</taxon>
        <taxon>Magnoliopsida</taxon>
        <taxon>eudicotyledons</taxon>
        <taxon>Gunneridae</taxon>
        <taxon>Pentapetalae</taxon>
        <taxon>rosids</taxon>
        <taxon>fabids</taxon>
        <taxon>Rosales</taxon>
        <taxon>Rosaceae</taxon>
        <taxon>Rosoideae</taxon>
        <taxon>Rosoideae incertae sedis</taxon>
        <taxon>Rosa</taxon>
    </lineage>
</organism>
<feature type="repeat" description="PPR" evidence="3">
    <location>
        <begin position="384"/>
        <end position="418"/>
    </location>
</feature>
<dbReference type="Pfam" id="PF12854">
    <property type="entry name" value="PPR_1"/>
    <property type="match status" value="1"/>
</dbReference>
<feature type="repeat" description="PPR" evidence="3">
    <location>
        <begin position="314"/>
        <end position="348"/>
    </location>
</feature>
<dbReference type="InterPro" id="IPR002885">
    <property type="entry name" value="PPR_rpt"/>
</dbReference>
<comment type="similarity">
    <text evidence="1">Belongs to the PPR family. P subfamily.</text>
</comment>
<dbReference type="PANTHER" id="PTHR47447:SF28">
    <property type="entry name" value="PENTACOTRIPEPTIDE-REPEAT REGION OF PRORP DOMAIN-CONTAINING PROTEIN"/>
    <property type="match status" value="1"/>
</dbReference>
<proteinExistence type="inferred from homology"/>
<comment type="caution">
    <text evidence="4">The sequence shown here is derived from an EMBL/GenBank/DDBJ whole genome shotgun (WGS) entry which is preliminary data.</text>
</comment>
<dbReference type="Pfam" id="PF01535">
    <property type="entry name" value="PPR"/>
    <property type="match status" value="2"/>
</dbReference>
<dbReference type="AlphaFoldDB" id="A0A2P6P8M5"/>
<dbReference type="Proteomes" id="UP000238479">
    <property type="component" value="Chromosome 7"/>
</dbReference>
<dbReference type="OMA" id="FFIWAGT"/>
<protein>
    <submittedName>
        <fullName evidence="4">Putative pentatricopeptide</fullName>
    </submittedName>
</protein>
<keyword evidence="2" id="KW-0677">Repeat</keyword>
<dbReference type="PROSITE" id="PS51375">
    <property type="entry name" value="PPR"/>
    <property type="match status" value="6"/>
</dbReference>
<dbReference type="Gramene" id="PRQ18291">
    <property type="protein sequence ID" value="PRQ18291"/>
    <property type="gene ID" value="RchiOBHm_Chr7g0204361"/>
</dbReference>
<dbReference type="Pfam" id="PF13041">
    <property type="entry name" value="PPR_2"/>
    <property type="match status" value="2"/>
</dbReference>
<feature type="repeat" description="PPR" evidence="3">
    <location>
        <begin position="456"/>
        <end position="490"/>
    </location>
</feature>
<evidence type="ECO:0000313" key="4">
    <source>
        <dbReference type="EMBL" id="PRQ18291.1"/>
    </source>
</evidence>
<evidence type="ECO:0000256" key="2">
    <source>
        <dbReference type="ARBA" id="ARBA00022737"/>
    </source>
</evidence>
<sequence length="519" mass="58613">MKLNSIRPDTRFKPNSLPFRPESLCLLHFSVKGFNQSPKTFLEMTTLSSISRFLSSSIRLKNHKLSISHFSTVSSAETVYNHLQRNGGNIEKTLASMRLNLDAKCVSQVLHRCYPTQSQMGLRFFIWAGVHSSYRHSYFMFSKACELYRIRQNPSVIFDVLEAYSVEGCSVNMKMFKVVFNMCKEAKLADEALGVLRKMPEFGLRGDNVVYNVVIRLFCDKGDLDMAESLVKEMSMVELYPDLITYMVMIKGLCNVGRLDDACGLFKFMKENGCLPNVVVFSALLDGFCRFGDMERALKLLEEMEKEGGDCSPNVVTYTSVIQYLCDKGRTVEALLVLDRMEARGCLPTRVTVSSLITGFVKEDQVELAYKLVDRVVESGSVTKTDCYSSLVVSLERVRKPEEAEKVFRTMLDSGVKPNSLVCTIMLKKSCLEGRMVDAYCLFDELEKMECLSSIDSDTYSILLVGLCQQRHLVQAAKLARVMLSKGIKLKAPYVDIIAEVLMKSGDEELLEQLTRNGR</sequence>
<feature type="repeat" description="PPR" evidence="3">
    <location>
        <begin position="207"/>
        <end position="241"/>
    </location>
</feature>
<dbReference type="PANTHER" id="PTHR47447">
    <property type="entry name" value="OS03G0856100 PROTEIN"/>
    <property type="match status" value="1"/>
</dbReference>
<dbReference type="Gene3D" id="1.25.40.10">
    <property type="entry name" value="Tetratricopeptide repeat domain"/>
    <property type="match status" value="4"/>
</dbReference>
<gene>
    <name evidence="4" type="ORF">RchiOBHm_Chr7g0204361</name>
</gene>